<dbReference type="PANTHER" id="PTHR30121:SF6">
    <property type="entry name" value="SLR6007 PROTEIN"/>
    <property type="match status" value="1"/>
</dbReference>
<reference evidence="2 3" key="1">
    <citation type="submission" date="2017-02" db="EMBL/GenBank/DDBJ databases">
        <title>Genomic diversity within the haloalkaliphilic genus Thioalkalivibrio.</title>
        <authorList>
            <person name="Ahn A.-C."/>
            <person name="Meier-Kolthoff J."/>
            <person name="Overmars L."/>
            <person name="Richter M."/>
            <person name="Woyke T."/>
            <person name="Sorokin D.Y."/>
            <person name="Muyzer G."/>
        </authorList>
    </citation>
    <scope>NUCLEOTIDE SEQUENCE [LARGE SCALE GENOMIC DNA]</scope>
    <source>
        <strain evidence="2 3">HL17</strain>
    </source>
</reference>
<keyword evidence="3" id="KW-1185">Reference proteome</keyword>
<proteinExistence type="predicted"/>
<dbReference type="SUPFAM" id="SSF52540">
    <property type="entry name" value="P-loop containing nucleoside triphosphate hydrolases"/>
    <property type="match status" value="1"/>
</dbReference>
<accession>A0A1V2ZY85</accession>
<dbReference type="InterPro" id="IPR022303">
    <property type="entry name" value="Conjug_Trfer_ATPase"/>
</dbReference>
<organism evidence="2 3">
    <name type="scientific">Thioalkalivibrio halophilus</name>
    <dbReference type="NCBI Taxonomy" id="252474"/>
    <lineage>
        <taxon>Bacteria</taxon>
        <taxon>Pseudomonadati</taxon>
        <taxon>Pseudomonadota</taxon>
        <taxon>Gammaproteobacteria</taxon>
        <taxon>Chromatiales</taxon>
        <taxon>Ectothiorhodospiraceae</taxon>
        <taxon>Thioalkalivibrio</taxon>
    </lineage>
</organism>
<dbReference type="NCBIfam" id="TIGR03744">
    <property type="entry name" value="traC_PFL_4706"/>
    <property type="match status" value="1"/>
</dbReference>
<dbReference type="InterPro" id="IPR027417">
    <property type="entry name" value="P-loop_NTPase"/>
</dbReference>
<dbReference type="InterPro" id="IPR051162">
    <property type="entry name" value="T4SS_component"/>
</dbReference>
<evidence type="ECO:0000313" key="3">
    <source>
        <dbReference type="Proteomes" id="UP000189177"/>
    </source>
</evidence>
<dbReference type="Gene3D" id="3.40.50.300">
    <property type="entry name" value="P-loop containing nucleotide triphosphate hydrolases"/>
    <property type="match status" value="2"/>
</dbReference>
<dbReference type="PANTHER" id="PTHR30121">
    <property type="entry name" value="UNCHARACTERIZED PROTEIN YJGR-RELATED"/>
    <property type="match status" value="1"/>
</dbReference>
<feature type="region of interest" description="Disordered" evidence="1">
    <location>
        <begin position="1"/>
        <end position="33"/>
    </location>
</feature>
<dbReference type="InterPro" id="IPR025955">
    <property type="entry name" value="TraC/Conjuga_ATPase"/>
</dbReference>
<dbReference type="STRING" id="252474.B1A74_07660"/>
<dbReference type="EMBL" id="MUZR01000024">
    <property type="protein sequence ID" value="OOC10088.1"/>
    <property type="molecule type" value="Genomic_DNA"/>
</dbReference>
<evidence type="ECO:0000313" key="2">
    <source>
        <dbReference type="EMBL" id="OOC10088.1"/>
    </source>
</evidence>
<name>A0A1V2ZY85_9GAMM</name>
<comment type="caution">
    <text evidence="2">The sequence shown here is derived from an EMBL/GenBank/DDBJ whole genome shotgun (WGS) entry which is preliminary data.</text>
</comment>
<dbReference type="AlphaFoldDB" id="A0A1V2ZY85"/>
<gene>
    <name evidence="2" type="ORF">B1A74_07660</name>
</gene>
<dbReference type="RefSeq" id="WP_077244293.1">
    <property type="nucleotide sequence ID" value="NZ_MUZR01000024.1"/>
</dbReference>
<dbReference type="OrthoDB" id="5555485at2"/>
<sequence>MLKMLTSLLPGRSARDEDENQGPDPNLGGSRPVTQAEVKDLYRRPNSFTDLLPWTDYDPTTQVFLLEDQNSVGALFELTPASSEARTPEYMEDLRQQIQGALTDAVPEVDGSPWVLQVFVQDDPALGGVTDHIRAYARERSEDNPFRDAYLAEVDDHLHRISQEGGLFVDQQVTGGAWRGQKRRVRACLYRRSISGDLSPEETLNQVAAQWATSLEAVGVGVKRCKAQDLYEWLVPWFNPRPEVADGDPEKLLNVAPYPGDEDLPFGRDLAELFTYSMPVSDAEAGVWRFDGMPHAVLNVQSLRQAPKTGHFTAERQAGENIYALFDRAPEGTILSVTITIQPQDQVSNHIGQIHAASRGDNIESRLALEEVETAQEELARGNKLYPTQIAFYIRAEDDTQLVRRCNELASRLVANGLQIITREAELLPLDTYLRALPMAYDPALERVTRRSRYVYADHLAALLPLYGRTKGTDHAGFLFYNRGAEPLMFDPLHPSDRKKNAHALILGPTGAGKSALLTYLILQMVAVYRPRIFIIEAGNSFGLLGQYLDHRGVSVNQVSLNPKERVSLPPFAAATQLLDDPLVDRKIEEEDLDEDDEDNIEEGRDLLGEMQIAAKIMITGGDPREEAHMRRPDNTAIANGILRAAKNVRAAGREQVLTEDVVAGLHEVAKEEDSPERRKRVSEMAQSMEVFCHGFAGKVFNRAGERWPEADVTIVDMGIMAREGYEDQLTVAYVGLMNHINDLVEQHQHSERPTLVLTDEGHMITTNPLLAPYVVKITKMWRKLGAWFWIATQNLEDFPDASRKMLNMMEWWMCLVMPKEEIEQIARFKDLTSEQKSLLLGARKEPGKYVEGVVLADQVETLFRNVPPPIALALAMTEKHEKSERRKIMDELGCSEVEAAEEVARRIGGDAS</sequence>
<dbReference type="Proteomes" id="UP000189177">
    <property type="component" value="Unassembled WGS sequence"/>
</dbReference>
<protein>
    <submittedName>
        <fullName evidence="2">Conjugative transfer ATPase</fullName>
    </submittedName>
</protein>
<evidence type="ECO:0000256" key="1">
    <source>
        <dbReference type="SAM" id="MobiDB-lite"/>
    </source>
</evidence>
<dbReference type="Pfam" id="PF11130">
    <property type="entry name" value="TraC_F_IV"/>
    <property type="match status" value="1"/>
</dbReference>